<keyword evidence="3" id="KW-1185">Reference proteome</keyword>
<organism evidence="2 3">
    <name type="scientific">Pelobates cultripes</name>
    <name type="common">Western spadefoot toad</name>
    <dbReference type="NCBI Taxonomy" id="61616"/>
    <lineage>
        <taxon>Eukaryota</taxon>
        <taxon>Metazoa</taxon>
        <taxon>Chordata</taxon>
        <taxon>Craniata</taxon>
        <taxon>Vertebrata</taxon>
        <taxon>Euteleostomi</taxon>
        <taxon>Amphibia</taxon>
        <taxon>Batrachia</taxon>
        <taxon>Anura</taxon>
        <taxon>Pelobatoidea</taxon>
        <taxon>Pelobatidae</taxon>
        <taxon>Pelobates</taxon>
    </lineage>
</organism>
<sequence>MATIAESIPKALAAFHDKTSTEVNPTAGLRSDSEDSQPSDQEEVTRKCSWKGDSVSAGKVKAPAKSLKLSFTRPTQATLDPLEGSTSNTGNPRSLLRMRYGTPRWSFSPRNQIQTPFWMLRAFPSLTLESSDILGS</sequence>
<proteinExistence type="predicted"/>
<evidence type="ECO:0000256" key="1">
    <source>
        <dbReference type="SAM" id="MobiDB-lite"/>
    </source>
</evidence>
<accession>A0AAD1RFB7</accession>
<dbReference type="Proteomes" id="UP001295444">
    <property type="component" value="Chromosome 02"/>
</dbReference>
<name>A0AAD1RFB7_PELCU</name>
<feature type="region of interest" description="Disordered" evidence="1">
    <location>
        <begin position="71"/>
        <end position="96"/>
    </location>
</feature>
<feature type="region of interest" description="Disordered" evidence="1">
    <location>
        <begin position="16"/>
        <end position="57"/>
    </location>
</feature>
<gene>
    <name evidence="2" type="ORF">PECUL_23A023684</name>
</gene>
<feature type="compositionally biased region" description="Polar residues" evidence="1">
    <location>
        <begin position="72"/>
        <end position="92"/>
    </location>
</feature>
<dbReference type="AlphaFoldDB" id="A0AAD1RFB7"/>
<dbReference type="EMBL" id="OW240913">
    <property type="protein sequence ID" value="CAH2251590.1"/>
    <property type="molecule type" value="Genomic_DNA"/>
</dbReference>
<protein>
    <submittedName>
        <fullName evidence="2">Uncharacterized protein</fullName>
    </submittedName>
</protein>
<evidence type="ECO:0000313" key="3">
    <source>
        <dbReference type="Proteomes" id="UP001295444"/>
    </source>
</evidence>
<evidence type="ECO:0000313" key="2">
    <source>
        <dbReference type="EMBL" id="CAH2251590.1"/>
    </source>
</evidence>
<reference evidence="2" key="1">
    <citation type="submission" date="2022-03" db="EMBL/GenBank/DDBJ databases">
        <authorList>
            <person name="Alioto T."/>
            <person name="Alioto T."/>
            <person name="Gomez Garrido J."/>
        </authorList>
    </citation>
    <scope>NUCLEOTIDE SEQUENCE</scope>
</reference>